<sequence>MDAAYSSSKNKQLYNIYEGKLVKFQPDGEMGWHPYEVMNPAREVPADVLRQFLRDGKITKVEYNKLLRNK</sequence>
<reference evidence="1" key="1">
    <citation type="submission" date="2022-11" db="EMBL/GenBank/DDBJ databases">
        <authorList>
            <person name="Vasilchenko N.G."/>
            <person name="Prazdnova E.V."/>
            <person name="Gorovtsov A.V."/>
            <person name="Chistyakov V.A."/>
            <person name="Pak M.L."/>
        </authorList>
    </citation>
    <scope>NUCLEOTIDE SEQUENCE</scope>
    <source>
        <strain evidence="1">R 4.5</strain>
    </source>
</reference>
<proteinExistence type="predicted"/>
<organism evidence="1">
    <name type="scientific">Paenibacillus polymyxa</name>
    <name type="common">Bacillus polymyxa</name>
    <dbReference type="NCBI Taxonomy" id="1406"/>
    <lineage>
        <taxon>Bacteria</taxon>
        <taxon>Bacillati</taxon>
        <taxon>Bacillota</taxon>
        <taxon>Bacilli</taxon>
        <taxon>Bacillales</taxon>
        <taxon>Paenibacillaceae</taxon>
        <taxon>Paenibacillus</taxon>
    </lineage>
</organism>
<gene>
    <name evidence="1" type="ORF">MF626_05970</name>
</gene>
<name>A0AAE9PQB5_PAEPO</name>
<protein>
    <submittedName>
        <fullName evidence="1">Uncharacterized protein</fullName>
    </submittedName>
</protein>
<dbReference type="AlphaFoldDB" id="A0AAE9PQB5"/>
<accession>A0AAE9PQB5</accession>
<evidence type="ECO:0000313" key="1">
    <source>
        <dbReference type="EMBL" id="UZP76535.1"/>
    </source>
</evidence>
<dbReference type="EMBL" id="CP097770">
    <property type="protein sequence ID" value="UZP76535.1"/>
    <property type="molecule type" value="Genomic_DNA"/>
</dbReference>